<dbReference type="GeneTree" id="ENSGT00730000111014"/>
<dbReference type="GO" id="GO:0031965">
    <property type="term" value="C:nuclear membrane"/>
    <property type="evidence" value="ECO:0007669"/>
    <property type="project" value="UniProtKB-SubCell"/>
</dbReference>
<feature type="coiled-coil region" evidence="25">
    <location>
        <begin position="528"/>
        <end position="595"/>
    </location>
</feature>
<protein>
    <recommendedName>
        <fullName evidence="7">Nucleoprotein TPR</fullName>
    </recommendedName>
    <alternativeName>
        <fullName evidence="24">NPC-associated intranuclear protein</fullName>
    </alternativeName>
</protein>
<dbReference type="InterPro" id="IPR012929">
    <property type="entry name" value="Nucleoprot-TPR/MLP1-2_dom"/>
</dbReference>
<evidence type="ECO:0000256" key="26">
    <source>
        <dbReference type="SAM" id="MobiDB-lite"/>
    </source>
</evidence>
<feature type="compositionally biased region" description="Acidic residues" evidence="26">
    <location>
        <begin position="2180"/>
        <end position="2194"/>
    </location>
</feature>
<feature type="compositionally biased region" description="Polar residues" evidence="26">
    <location>
        <begin position="1878"/>
        <end position="1901"/>
    </location>
</feature>
<feature type="region of interest" description="Disordered" evidence="26">
    <location>
        <begin position="1770"/>
        <end position="2034"/>
    </location>
</feature>
<feature type="compositionally biased region" description="Polar residues" evidence="26">
    <location>
        <begin position="614"/>
        <end position="625"/>
    </location>
</feature>
<evidence type="ECO:0000256" key="9">
    <source>
        <dbReference type="ARBA" id="ARBA00022454"/>
    </source>
</evidence>
<feature type="region of interest" description="Disordered" evidence="26">
    <location>
        <begin position="1577"/>
        <end position="1736"/>
    </location>
</feature>
<feature type="compositionally biased region" description="Polar residues" evidence="26">
    <location>
        <begin position="2208"/>
        <end position="2232"/>
    </location>
</feature>
<dbReference type="Pfam" id="PF07926">
    <property type="entry name" value="TPR_MLP1_2"/>
    <property type="match status" value="1"/>
</dbReference>
<keyword evidence="22" id="KW-0131">Cell cycle</keyword>
<keyword evidence="13" id="KW-0509">mRNA transport</keyword>
<dbReference type="GO" id="GO:0006406">
    <property type="term" value="P:mRNA export from nucleus"/>
    <property type="evidence" value="ECO:0007669"/>
    <property type="project" value="TreeGrafter"/>
</dbReference>
<feature type="region of interest" description="Disordered" evidence="26">
    <location>
        <begin position="607"/>
        <end position="636"/>
    </location>
</feature>
<sequence length="2263" mass="256485">MAALLQQALERTEINKLPKAIQNKLEKVLSEQQTEIDSLKSQHERYKADCEQQYFSLEKKLAESQEQFLSQSKEYHSIKEENGRLVEELKKLKDIEEDKPPRAKYEIEAENRELSRSLEKRSQEVENLSEDLKRLNDKLVETNTIKMELQLKLDELQSSEVSIQYREKRMEQEKELLQNQNTWLNSELKSKTDELNSLSRDKGKEILELKCSLESKKEEVTRLQDQVNTLKKNNDNMQKSTEDLMNKLKEAKDQRASMEEKYRNELNANLKLCNLYKNAAADSEVKNAELNRAVEELNKLLKEAMEGVKIKNKLSELQSVREKAESDLHEKVRHLEKELENANTRLADFKRRGVPALTEEELTNLSPTAAAVAKIVKPGMKLMELYNAFVEAQDQLHLEKLESKRVHKVLDEIVLEVENKAPILKRQREEYENMQKSMSSLCAKLEQAMKEVHRLQREIDEANKRALGLERDKQRSERQLADVSEQVRVLLLEVEEARGNQVVREDVSSAVSSSSEVQGSRQVAFRSVQELQQQNQNMLAQIRDLEEQRERDQNQAKTARKTELEQSLEKVQKELEQIKEQLNHQKQLADSATRQRDMYRILLQTAGVELPPQGSDTGSQTTTASRPGPVATRSTPLRAAAAESVQATQAKAALKQLNDAFTTYKKEKAENDKLLNEQIERLHGQVSDLLSQKAKLSSQLEFAYKRYEMLQDNVNGFRRETEALRERNQKMTATHQRHEQIIHTMTQDLREANEKLAMAELRLENIRKEKDILKQVENRLAQEKESILTEQRGQNLLLTNLKSIQLTMERSETETKQRYSNQIQRLEKEIVQLKKKLEQEVEQRHALERHQDTQLLEAKKQLETQTALHQKTKELLRTAEQQVTSMRQQLNNNENQSSAPKQPVRTLPRAPGVPQQEVDELRACLQQAEEQNSDLNERLKNANTNLEQYRSMVLSLEESVNKEKQLAEQARTSTENQLKTARELNQQLEARLVEAEKEKLELQEEKRKAVESIEERVKELKRSLTDMQTELQDALQRAVEAVAQEQRATQDSKLQAKLAAEAQNKYERELMLHAADVEALQATKKQGQLSVQSLKQLEEKAQKAASELRQGRVDWEQKEKRLKEELSKEQKRAEELQKQNTMLHDQMENLSSKIIASTQQQTARESSLNISLNEEGKSHEQILDILRFVRREKEIAETRREVAEVETLRYKQRMEYLEGELKELQDSLNVEREKLQVATKTLAQQEDVMKRMESMSALTETNKMLKNEKNRLEHELQQTQAKLRKLEADIKPLQDSNAELSEKSGMLQAEKRLLEEDVKRLKTRTQQLLNQQKDSDQEESKRLHSEREAHLKRIQQLIEETGKLKNELARSVSQSQVQNLQESLGKVTTERDNLKKELEAKTVDIQEKLKTITQVKKIGRRYKTQYEELKEQHDKMVAEAASKPAQEHEDRQASVQEIQNLKSSLSQTQNRTSELETQLDSIQKTVQEREAEVKSLQEQLAQVQPELSRLRAEIQEKSNLEEQLRQQIADKEEKTKKAFMGAKQKINQLNSAKEQLAKENEELKQQREELEVRMSALKSQYEGRLSRQERELRELREQQERHGDQKDEAQEPGQSKVQEAQRSSDARQITLKPTPAADRGSASASEPPTANIKPTPVAAAPSKPSPIAGSKSTPRASIRPMITPGPVTTPTATVMPTTQVETQEALQSTESPMEHVTVFGSTSGSVRSTSPNIQTTQPILSLQQSQATAFVQPTQQQTSPEPATTIMEAVHSSQMERPSTSTAVFGTVSATAGSSVPKRVREEEQESSTEVTDTTQDDPTHPPITKKLRIIRRIGLEDASGTEESNDAMGEAPGESQQPPDASEEAYPVLGEGDEESLSQSVPMDQVSESHPSESQISGQDSSEDYKHDVIIIETDSGTEEEEEEQGEPGEVNDEDGDGGMAEAAEDSNEGSGSEASVSTLESFPAEPVRDHQPVPSTTTTTSSLAPRLPQPPRRSHHTPPPRLNIHPVPELGPPIMQRQSGQSRRPSMSRVPQLTPGIASMQHFFDDDDRMVPSTPTLVVPHRTDGFAEAIHSPQVAGVPRFRFGPPEDMMPQASSSHSDLSHLATHGGLGMYESPLFLPAHEEESGGRSVPTTPLQVAAPVTVFTESHPSDVSETASQSVPMVSTSTTSLTAPGEAVPGDDGDDVFVGEAESEGTSSEACLEGQSELESAQPTDDASMPSTSQEPTSSSADYHYAKASYVRDSLAPPRACLQELDCFLREA</sequence>
<proteinExistence type="inferred from homology"/>
<keyword evidence="10" id="KW-0963">Cytoplasm</keyword>
<evidence type="ECO:0000256" key="19">
    <source>
        <dbReference type="ARBA" id="ARBA00023136"/>
    </source>
</evidence>
<dbReference type="GO" id="GO:1901673">
    <property type="term" value="P:regulation of mitotic spindle assembly"/>
    <property type="evidence" value="ECO:0007669"/>
    <property type="project" value="TreeGrafter"/>
</dbReference>
<dbReference type="GO" id="GO:0000776">
    <property type="term" value="C:kinetochore"/>
    <property type="evidence" value="ECO:0007669"/>
    <property type="project" value="UniProtKB-KW"/>
</dbReference>
<dbReference type="Pfam" id="PF25785">
    <property type="entry name" value="TPR"/>
    <property type="match status" value="1"/>
</dbReference>
<dbReference type="GO" id="GO:0051301">
    <property type="term" value="P:cell division"/>
    <property type="evidence" value="ECO:0007669"/>
    <property type="project" value="UniProtKB-KW"/>
</dbReference>
<accession>A0A8C1H861</accession>
<evidence type="ECO:0000256" key="2">
    <source>
        <dbReference type="ARBA" id="ARBA00004335"/>
    </source>
</evidence>
<dbReference type="Pfam" id="PF25481">
    <property type="entry name" value="Nucleoprot-TPR"/>
    <property type="match status" value="1"/>
</dbReference>
<evidence type="ECO:0000256" key="17">
    <source>
        <dbReference type="ARBA" id="ARBA00023054"/>
    </source>
</evidence>
<feature type="compositionally biased region" description="Acidic residues" evidence="26">
    <location>
        <begin position="1917"/>
        <end position="1949"/>
    </location>
</feature>
<evidence type="ECO:0000256" key="7">
    <source>
        <dbReference type="ARBA" id="ARBA00019789"/>
    </source>
</evidence>
<keyword evidence="14" id="KW-0995">Kinetochore</keyword>
<keyword evidence="8" id="KW-0813">Transport</keyword>
<evidence type="ECO:0000256" key="16">
    <source>
        <dbReference type="ARBA" id="ARBA00023010"/>
    </source>
</evidence>
<keyword evidence="31" id="KW-1185">Reference proteome</keyword>
<keyword evidence="19" id="KW-0472">Membrane</keyword>
<evidence type="ECO:0000256" key="8">
    <source>
        <dbReference type="ARBA" id="ARBA00022448"/>
    </source>
</evidence>
<feature type="compositionally biased region" description="Polar residues" evidence="26">
    <location>
        <begin position="890"/>
        <end position="900"/>
    </location>
</feature>
<feature type="compositionally biased region" description="Low complexity" evidence="26">
    <location>
        <begin position="1684"/>
        <end position="1700"/>
    </location>
</feature>
<evidence type="ECO:0000256" key="14">
    <source>
        <dbReference type="ARBA" id="ARBA00022838"/>
    </source>
</evidence>
<evidence type="ECO:0000256" key="3">
    <source>
        <dbReference type="ARBA" id="ARBA00004567"/>
    </source>
</evidence>
<evidence type="ECO:0000256" key="10">
    <source>
        <dbReference type="ARBA" id="ARBA00022490"/>
    </source>
</evidence>
<dbReference type="InterPro" id="IPR057577">
    <property type="entry name" value="Nucleoprot-TPR/MLP1_dom"/>
</dbReference>
<dbReference type="PANTHER" id="PTHR18898:SF3">
    <property type="entry name" value="NUCLEOPROTEIN TPR"/>
    <property type="match status" value="1"/>
</dbReference>
<dbReference type="GO" id="GO:0034399">
    <property type="term" value="C:nuclear periphery"/>
    <property type="evidence" value="ECO:0007669"/>
    <property type="project" value="UniProtKB-ARBA"/>
</dbReference>
<reference evidence="30" key="1">
    <citation type="submission" date="2025-08" db="UniProtKB">
        <authorList>
            <consortium name="Ensembl"/>
        </authorList>
    </citation>
    <scope>IDENTIFICATION</scope>
</reference>
<evidence type="ECO:0000256" key="18">
    <source>
        <dbReference type="ARBA" id="ARBA00023132"/>
    </source>
</evidence>
<feature type="compositionally biased region" description="Polar residues" evidence="26">
    <location>
        <begin position="1701"/>
        <end position="1711"/>
    </location>
</feature>
<evidence type="ECO:0000256" key="22">
    <source>
        <dbReference type="ARBA" id="ARBA00023306"/>
    </source>
</evidence>
<evidence type="ECO:0000256" key="20">
    <source>
        <dbReference type="ARBA" id="ARBA00023212"/>
    </source>
</evidence>
<evidence type="ECO:0000259" key="28">
    <source>
        <dbReference type="Pfam" id="PF25481"/>
    </source>
</evidence>
<feature type="coiled-coil region" evidence="25">
    <location>
        <begin position="1094"/>
        <end position="1153"/>
    </location>
</feature>
<keyword evidence="12" id="KW-0498">Mitosis</keyword>
<keyword evidence="20" id="KW-0206">Cytoskeleton</keyword>
<evidence type="ECO:0000256" key="21">
    <source>
        <dbReference type="ARBA" id="ARBA00023242"/>
    </source>
</evidence>
<evidence type="ECO:0000259" key="29">
    <source>
        <dbReference type="Pfam" id="PF25785"/>
    </source>
</evidence>
<feature type="compositionally biased region" description="Polar residues" evidence="26">
    <location>
        <begin position="1719"/>
        <end position="1736"/>
    </location>
</feature>
<evidence type="ECO:0000256" key="1">
    <source>
        <dbReference type="ARBA" id="ARBA00004186"/>
    </source>
</evidence>
<dbReference type="FunFam" id="1.10.287.1490:FF:000004">
    <property type="entry name" value="nucleoprotein TPR isoform X2"/>
    <property type="match status" value="1"/>
</dbReference>
<feature type="compositionally biased region" description="Polar residues" evidence="26">
    <location>
        <begin position="2018"/>
        <end position="2033"/>
    </location>
</feature>
<evidence type="ECO:0000259" key="27">
    <source>
        <dbReference type="Pfam" id="PF07926"/>
    </source>
</evidence>
<name>A0A8C1H861_CYPCA</name>
<keyword evidence="15" id="KW-0653">Protein transport</keyword>
<evidence type="ECO:0000256" key="12">
    <source>
        <dbReference type="ARBA" id="ARBA00022776"/>
    </source>
</evidence>
<feature type="region of interest" description="Disordered" evidence="26">
    <location>
        <begin position="2148"/>
        <end position="2232"/>
    </location>
</feature>
<evidence type="ECO:0000313" key="31">
    <source>
        <dbReference type="Proteomes" id="UP001108240"/>
    </source>
</evidence>
<evidence type="ECO:0000256" key="23">
    <source>
        <dbReference type="ARBA" id="ARBA00023328"/>
    </source>
</evidence>
<reference evidence="30" key="2">
    <citation type="submission" date="2025-09" db="UniProtKB">
        <authorList>
            <consortium name="Ensembl"/>
        </authorList>
    </citation>
    <scope>IDENTIFICATION</scope>
</reference>
<feature type="region of interest" description="Disordered" evidence="26">
    <location>
        <begin position="890"/>
        <end position="912"/>
    </location>
</feature>
<evidence type="ECO:0000313" key="30">
    <source>
        <dbReference type="Ensembl" id="ENSCCRP00000030905.2"/>
    </source>
</evidence>
<evidence type="ECO:0000256" key="13">
    <source>
        <dbReference type="ARBA" id="ARBA00022816"/>
    </source>
</evidence>
<feature type="compositionally biased region" description="Basic and acidic residues" evidence="26">
    <location>
        <begin position="1584"/>
        <end position="1609"/>
    </location>
</feature>
<evidence type="ECO:0000256" key="4">
    <source>
        <dbReference type="ARBA" id="ARBA00004620"/>
    </source>
</evidence>
<feature type="region of interest" description="Disordered" evidence="26">
    <location>
        <begin position="1327"/>
        <end position="1347"/>
    </location>
</feature>
<evidence type="ECO:0000256" key="24">
    <source>
        <dbReference type="ARBA" id="ARBA00077074"/>
    </source>
</evidence>
<evidence type="ECO:0000256" key="5">
    <source>
        <dbReference type="ARBA" id="ARBA00004629"/>
    </source>
</evidence>
<keyword evidence="11" id="KW-0132">Cell division</keyword>
<feature type="domain" description="Nucleoprotein TPR/MLP1-2" evidence="27">
    <location>
        <begin position="1023"/>
        <end position="1150"/>
    </location>
</feature>
<evidence type="ECO:0000256" key="11">
    <source>
        <dbReference type="ARBA" id="ARBA00022618"/>
    </source>
</evidence>
<feature type="coiled-coil region" evidence="25">
    <location>
        <begin position="22"/>
        <end position="352"/>
    </location>
</feature>
<keyword evidence="18" id="KW-0906">Nuclear pore complex</keyword>
<feature type="compositionally biased region" description="Polar residues" evidence="26">
    <location>
        <begin position="1771"/>
        <end position="1794"/>
    </location>
</feature>
<evidence type="ECO:0000256" key="15">
    <source>
        <dbReference type="ARBA" id="ARBA00022927"/>
    </source>
</evidence>
<dbReference type="Ensembl" id="ENSCCRT00000033516.2">
    <property type="protein sequence ID" value="ENSCCRP00000030905.2"/>
    <property type="gene ID" value="ENSCCRG00000014978.2"/>
</dbReference>
<evidence type="ECO:0000256" key="6">
    <source>
        <dbReference type="ARBA" id="ARBA00005274"/>
    </source>
</evidence>
<keyword evidence="9" id="KW-0158">Chromosome</keyword>
<dbReference type="GO" id="GO:0017056">
    <property type="term" value="F:structural constituent of nuclear pore"/>
    <property type="evidence" value="ECO:0007669"/>
    <property type="project" value="TreeGrafter"/>
</dbReference>
<evidence type="ECO:0000256" key="25">
    <source>
        <dbReference type="SAM" id="Coils"/>
    </source>
</evidence>
<keyword evidence="16" id="KW-0811">Translocation</keyword>
<feature type="coiled-coil region" evidence="25">
    <location>
        <begin position="414"/>
        <end position="500"/>
    </location>
</feature>
<organism evidence="30 31">
    <name type="scientific">Cyprinus carpio carpio</name>
    <dbReference type="NCBI Taxonomy" id="630221"/>
    <lineage>
        <taxon>Eukaryota</taxon>
        <taxon>Metazoa</taxon>
        <taxon>Chordata</taxon>
        <taxon>Craniata</taxon>
        <taxon>Vertebrata</taxon>
        <taxon>Euteleostomi</taxon>
        <taxon>Actinopterygii</taxon>
        <taxon>Neopterygii</taxon>
        <taxon>Teleostei</taxon>
        <taxon>Ostariophysi</taxon>
        <taxon>Cypriniformes</taxon>
        <taxon>Cyprinidae</taxon>
        <taxon>Cyprininae</taxon>
        <taxon>Cyprinus</taxon>
    </lineage>
</organism>
<keyword evidence="23" id="KW-0137">Centromere</keyword>
<feature type="compositionally biased region" description="Basic and acidic residues" evidence="26">
    <location>
        <begin position="1333"/>
        <end position="1347"/>
    </location>
</feature>
<feature type="domain" description="NUA/TPR/MLP1-2-like" evidence="29">
    <location>
        <begin position="458"/>
        <end position="553"/>
    </location>
</feature>
<dbReference type="Proteomes" id="UP001108240">
    <property type="component" value="Unplaced"/>
</dbReference>
<comment type="subcellular location">
    <subcellularLocation>
        <location evidence="5">Chromosome</location>
        <location evidence="5">Centromere</location>
        <location evidence="5">Kinetochore</location>
    </subcellularLocation>
    <subcellularLocation>
        <location evidence="1">Cytoplasm</location>
        <location evidence="1">Cytoskeleton</location>
        <location evidence="1">Spindle</location>
    </subcellularLocation>
    <subcellularLocation>
        <location evidence="2">Nucleus membrane</location>
        <topology evidence="2">Peripheral membrane protein</topology>
        <orientation evidence="2">Cytoplasmic side</orientation>
    </subcellularLocation>
    <subcellularLocation>
        <location evidence="4">Nucleus membrane</location>
        <topology evidence="4">Peripheral membrane protein</topology>
        <orientation evidence="4">Nucleoplasmic side</orientation>
    </subcellularLocation>
    <subcellularLocation>
        <location evidence="3">Nucleus</location>
        <location evidence="3">Nuclear pore complex</location>
    </subcellularLocation>
</comment>
<keyword evidence="21" id="KW-0539">Nucleus</keyword>
<dbReference type="Gene3D" id="1.10.287.1490">
    <property type="match status" value="2"/>
</dbReference>
<dbReference type="InterPro" id="IPR057974">
    <property type="entry name" value="NUA/TPR/MLP1-2-like_dom"/>
</dbReference>
<dbReference type="GO" id="GO:0005819">
    <property type="term" value="C:spindle"/>
    <property type="evidence" value="ECO:0007669"/>
    <property type="project" value="UniProtKB-SubCell"/>
</dbReference>
<feature type="compositionally biased region" description="Polar residues" evidence="26">
    <location>
        <begin position="1612"/>
        <end position="1627"/>
    </location>
</feature>
<feature type="compositionally biased region" description="Polar residues" evidence="26">
    <location>
        <begin position="1950"/>
        <end position="1962"/>
    </location>
</feature>
<comment type="similarity">
    <text evidence="6">Belongs to the TPR family.</text>
</comment>
<feature type="compositionally biased region" description="Polar residues" evidence="26">
    <location>
        <begin position="2148"/>
        <end position="2173"/>
    </location>
</feature>
<feature type="domain" description="Nucleoprotein TPR/MPL1" evidence="28">
    <location>
        <begin position="158"/>
        <end position="236"/>
    </location>
</feature>
<dbReference type="GO" id="GO:0005643">
    <property type="term" value="C:nuclear pore"/>
    <property type="evidence" value="ECO:0007669"/>
    <property type="project" value="UniProtKB-SubCell"/>
</dbReference>
<dbReference type="PANTHER" id="PTHR18898">
    <property type="entry name" value="NUCLEOPROTEIN TPR-RELATED"/>
    <property type="match status" value="1"/>
</dbReference>
<keyword evidence="17 25" id="KW-0175">Coiled coil</keyword>
<dbReference type="GO" id="GO:0006606">
    <property type="term" value="P:protein import into nucleus"/>
    <property type="evidence" value="ECO:0007669"/>
    <property type="project" value="InterPro"/>
</dbReference>